<dbReference type="RefSeq" id="WP_290357122.1">
    <property type="nucleotide sequence ID" value="NZ_JAUHHC010000001.1"/>
</dbReference>
<dbReference type="Proteomes" id="UP001228044">
    <property type="component" value="Unassembled WGS sequence"/>
</dbReference>
<feature type="transmembrane region" description="Helical" evidence="1">
    <location>
        <begin position="504"/>
        <end position="524"/>
    </location>
</feature>
<keyword evidence="3" id="KW-1185">Reference proteome</keyword>
<keyword evidence="1" id="KW-0472">Membrane</keyword>
<reference evidence="2 3" key="1">
    <citation type="submission" date="2023-06" db="EMBL/GenBank/DDBJ databases">
        <title>Pelomonas sp. PFR6 16S ribosomal RNA gene Genome sequencing and assembly.</title>
        <authorList>
            <person name="Woo H."/>
        </authorList>
    </citation>
    <scope>NUCLEOTIDE SEQUENCE [LARGE SCALE GENOMIC DNA]</scope>
    <source>
        <strain evidence="2 3">PFR6</strain>
    </source>
</reference>
<feature type="transmembrane region" description="Helical" evidence="1">
    <location>
        <begin position="615"/>
        <end position="633"/>
    </location>
</feature>
<name>A0ABT8DP11_9BURK</name>
<feature type="transmembrane region" description="Helical" evidence="1">
    <location>
        <begin position="588"/>
        <end position="609"/>
    </location>
</feature>
<evidence type="ECO:0000256" key="1">
    <source>
        <dbReference type="SAM" id="Phobius"/>
    </source>
</evidence>
<gene>
    <name evidence="2" type="ORF">QWJ38_00755</name>
</gene>
<dbReference type="EMBL" id="JAUHHC010000001">
    <property type="protein sequence ID" value="MDN3918793.1"/>
    <property type="molecule type" value="Genomic_DNA"/>
</dbReference>
<comment type="caution">
    <text evidence="2">The sequence shown here is derived from an EMBL/GenBank/DDBJ whole genome shotgun (WGS) entry which is preliminary data.</text>
</comment>
<feature type="transmembrane region" description="Helical" evidence="1">
    <location>
        <begin position="679"/>
        <end position="701"/>
    </location>
</feature>
<evidence type="ECO:0000313" key="2">
    <source>
        <dbReference type="EMBL" id="MDN3918793.1"/>
    </source>
</evidence>
<organism evidence="2 3">
    <name type="scientific">Roseateles violae</name>
    <dbReference type="NCBI Taxonomy" id="3058042"/>
    <lineage>
        <taxon>Bacteria</taxon>
        <taxon>Pseudomonadati</taxon>
        <taxon>Pseudomonadota</taxon>
        <taxon>Betaproteobacteria</taxon>
        <taxon>Burkholderiales</taxon>
        <taxon>Sphaerotilaceae</taxon>
        <taxon>Roseateles</taxon>
    </lineage>
</organism>
<feature type="transmembrane region" description="Helical" evidence="1">
    <location>
        <begin position="654"/>
        <end position="673"/>
    </location>
</feature>
<feature type="transmembrane region" description="Helical" evidence="1">
    <location>
        <begin position="561"/>
        <end position="581"/>
    </location>
</feature>
<keyword evidence="1" id="KW-1133">Transmembrane helix</keyword>
<keyword evidence="1" id="KW-0812">Transmembrane</keyword>
<proteinExistence type="predicted"/>
<sequence length="1057" mass="112080">MNRHGGPVVYNRLVAAAMAVEDRGLAASSYANRRDHLGNAVAAAASPDIVIDAPLAGAYQSSPNLGLNHVGFAALSDRSAQVAVHASGVLNRVHVQVQNTGAEPCAGAVVLLLLAEAVAGSPPPLPADFAGALRAGLPISGGGWSTVGLRRLGTLDAREPLIASFDLHSSLLPAPAALAGHASWFLLALASHELDPFADVTLPVQALVDAQRQAALRAITIVPLAGDPPLDQLPPRALPTALPLAVAMACDRRLAELLRDADIRGVSGDALQDVDRALQVLLRGAQRHLRGGAPLLAAGPGATISRMAALGAMGFDLPEWADYLEPGPGWLREALRRGSADADVSVTVADALTVIGRTAQYALADAEIAGHANRIQETRAFCAGLACGVAADWIIGPVLRGAAAARGPADAPSVDRMIAETWVSRVLLNRVPETDAFVEWLPEQMPAALRRAFARAIREVASDAMRGLRVDTTPDHAPTLSEDEFEEGYGLMVKVLHQQHWGMGLWFLVLMPVFLAPSLGLMFARLGEHSGRLLKIADDSKGPDDPANDSDEKSWYQAANFLLAAGAPMPFAYGLALWAMVPRRDADFVQFTVAGGLRIVLAVVTAATMSADTGIRWGLLFAPWIATDLYFLVRSIVHYAKGRPGSGFMYLMQTLPMMGLAIGWLFCLLIRGANLRSDGAFWGLWALFTGLLLGGAAFMAWRLSVGGGLIAMLRDRRDPLLTLDAFGGAELRQLPPARALVYPDHQLWQQSAGIAGQRFPAGMRPLLKLWHADAGWQIRPAAGQVEFRQNAGAPMTVTLPKVQDAAALLAQLQGAVAGLQGSVVAPAGFELPWPVRLADHGDAKPTWALHDQRAQDWRELPDSEAKAYLLRHAPRSRTAALLGAPSGAWSPAAGPLKPVPGFDAVDPLGSDLDGTALGLAGNLAAAFQMALAPVFDATLSANAASLTAGREVLRRWNLDERREAEWRLLVGLDAASEIEADRLAPGAGAVSDGRAIARTGLLPAFDAWRRVLRDDRIDLSQDISSPAMPLVRPRGEAPRQATHAELAATLKAMFKLP</sequence>
<evidence type="ECO:0000313" key="3">
    <source>
        <dbReference type="Proteomes" id="UP001228044"/>
    </source>
</evidence>
<accession>A0ABT8DP11</accession>
<protein>
    <submittedName>
        <fullName evidence="2">Uncharacterized protein</fullName>
    </submittedName>
</protein>